<dbReference type="EMBL" id="HBJA01049955">
    <property type="protein sequence ID" value="CAE0806580.1"/>
    <property type="molecule type" value="Transcribed_RNA"/>
</dbReference>
<accession>A0A7S4CU85</accession>
<reference evidence="2" key="1">
    <citation type="submission" date="2021-01" db="EMBL/GenBank/DDBJ databases">
        <authorList>
            <person name="Corre E."/>
            <person name="Pelletier E."/>
            <person name="Niang G."/>
            <person name="Scheremetjew M."/>
            <person name="Finn R."/>
            <person name="Kale V."/>
            <person name="Holt S."/>
            <person name="Cochrane G."/>
            <person name="Meng A."/>
            <person name="Brown T."/>
            <person name="Cohen L."/>
        </authorList>
    </citation>
    <scope>NUCLEOTIDE SEQUENCE</scope>
    <source>
        <strain evidence="2">CCMP1594</strain>
    </source>
</reference>
<protein>
    <submittedName>
        <fullName evidence="2">Uncharacterized protein</fullName>
    </submittedName>
</protein>
<evidence type="ECO:0000313" key="2">
    <source>
        <dbReference type="EMBL" id="CAE0806580.1"/>
    </source>
</evidence>
<dbReference type="AlphaFoldDB" id="A0A7S4CU85"/>
<sequence length="442" mass="49767">MANADALVDVLFGNHSADEVIRRKNPVQECRSLDVKIGEESARITTLYGTRAEFGIDEASRKILDDTGFRELPFAAYHAFDNKQRKLLGDKASLAVSQMIRRDNSTQRKQADALFKGKLQIRNVHDPRPLSQQFSEMNPDQMIDKMIQLELQERIGTYAPRGTTAAYTPTQQRLQLRQQKEIKAPNLHFLLHKRKSQPVQPVTKRPQSASLVLPYGKSKQTKRMTAEERALRLLTPQAKEFQRLRSGLEEYDANVEASVAAVGAATRAAAVQSNKDKMVRIKQLEAQRKALCLARPKSAMYHLPCSMADLARAAAATSAASDVSSLSSSFAALRPRSSKSAHKHPILLMQNYTPEPISMDNERILLKKAKGEVRDMMQASRRKSVEWNMFSEGRSGGLNDESETKSVDSNSQHRRVHVDYDKPVLLEGDRGFEEFEFAEVFK</sequence>
<name>A0A7S4CU85_9EUGL</name>
<feature type="region of interest" description="Disordered" evidence="1">
    <location>
        <begin position="390"/>
        <end position="413"/>
    </location>
</feature>
<gene>
    <name evidence="2" type="ORF">EGYM00163_LOCUS17708</name>
</gene>
<evidence type="ECO:0000256" key="1">
    <source>
        <dbReference type="SAM" id="MobiDB-lite"/>
    </source>
</evidence>
<organism evidence="2">
    <name type="scientific">Eutreptiella gymnastica</name>
    <dbReference type="NCBI Taxonomy" id="73025"/>
    <lineage>
        <taxon>Eukaryota</taxon>
        <taxon>Discoba</taxon>
        <taxon>Euglenozoa</taxon>
        <taxon>Euglenida</taxon>
        <taxon>Spirocuta</taxon>
        <taxon>Euglenophyceae</taxon>
        <taxon>Eutreptiales</taxon>
        <taxon>Eutreptiaceae</taxon>
        <taxon>Eutreptiella</taxon>
    </lineage>
</organism>
<proteinExistence type="predicted"/>